<dbReference type="Proteomes" id="UP001162992">
    <property type="component" value="Chromosome 16"/>
</dbReference>
<evidence type="ECO:0000313" key="2">
    <source>
        <dbReference type="Proteomes" id="UP001162992"/>
    </source>
</evidence>
<accession>A0ACC2BBI6</accession>
<dbReference type="EMBL" id="CM055107">
    <property type="protein sequence ID" value="KAJ7527106.1"/>
    <property type="molecule type" value="Genomic_DNA"/>
</dbReference>
<protein>
    <submittedName>
        <fullName evidence="1">Uncharacterized protein</fullName>
    </submittedName>
</protein>
<evidence type="ECO:0000313" key="1">
    <source>
        <dbReference type="EMBL" id="KAJ7527106.1"/>
    </source>
</evidence>
<gene>
    <name evidence="1" type="ORF">O6H91_16G037100</name>
</gene>
<reference evidence="2" key="1">
    <citation type="journal article" date="2024" name="Proc. Natl. Acad. Sci. U.S.A.">
        <title>Extraordinary preservation of gene collinearity over three hundred million years revealed in homosporous lycophytes.</title>
        <authorList>
            <person name="Li C."/>
            <person name="Wickell D."/>
            <person name="Kuo L.Y."/>
            <person name="Chen X."/>
            <person name="Nie B."/>
            <person name="Liao X."/>
            <person name="Peng D."/>
            <person name="Ji J."/>
            <person name="Jenkins J."/>
            <person name="Williams M."/>
            <person name="Shu S."/>
            <person name="Plott C."/>
            <person name="Barry K."/>
            <person name="Rajasekar S."/>
            <person name="Grimwood J."/>
            <person name="Han X."/>
            <person name="Sun S."/>
            <person name="Hou Z."/>
            <person name="He W."/>
            <person name="Dai G."/>
            <person name="Sun C."/>
            <person name="Schmutz J."/>
            <person name="Leebens-Mack J.H."/>
            <person name="Li F.W."/>
            <person name="Wang L."/>
        </authorList>
    </citation>
    <scope>NUCLEOTIDE SEQUENCE [LARGE SCALE GENOMIC DNA]</scope>
    <source>
        <strain evidence="2">cv. PW_Plant_1</strain>
    </source>
</reference>
<proteinExistence type="predicted"/>
<sequence>MVHLHNAWLPPAVAERAAAEEPVVFHNVVSILQQTWDPDSPETAYKTLKWVSLLNNLIKGKSELVGDDLQAMARIALEVILRSPKNNMFIQVRWGSLLSSLLKKHHKKLDLIIEWRPFYELLLSLHFKRQHTYEGWALKKVHLETITSLVHHCRQFFPSSAAEEVWSEFRPAIQDLSHNSSQEAVGFLSLFLPTKSSKQRESIAFFTSGWLWECLTLWGGIQNCHFWDFQWSSLLGRFIKHQTLICQFEMEPFLPTLFMRYLNMFEVLIYIS</sequence>
<name>A0ACC2BBI6_DIPCM</name>
<organism evidence="1 2">
    <name type="scientific">Diphasiastrum complanatum</name>
    <name type="common">Issler's clubmoss</name>
    <name type="synonym">Lycopodium complanatum</name>
    <dbReference type="NCBI Taxonomy" id="34168"/>
    <lineage>
        <taxon>Eukaryota</taxon>
        <taxon>Viridiplantae</taxon>
        <taxon>Streptophyta</taxon>
        <taxon>Embryophyta</taxon>
        <taxon>Tracheophyta</taxon>
        <taxon>Lycopodiopsida</taxon>
        <taxon>Lycopodiales</taxon>
        <taxon>Lycopodiaceae</taxon>
        <taxon>Lycopodioideae</taxon>
        <taxon>Diphasiastrum</taxon>
    </lineage>
</organism>
<keyword evidence="2" id="KW-1185">Reference proteome</keyword>
<comment type="caution">
    <text evidence="1">The sequence shown here is derived from an EMBL/GenBank/DDBJ whole genome shotgun (WGS) entry which is preliminary data.</text>
</comment>